<reference evidence="2 3" key="1">
    <citation type="submission" date="2016-10" db="EMBL/GenBank/DDBJ databases">
        <authorList>
            <person name="de Groot N.N."/>
        </authorList>
    </citation>
    <scope>NUCLEOTIDE SEQUENCE [LARGE SCALE GENOMIC DNA]</scope>
    <source>
        <strain evidence="2 3">SLAS-1</strain>
    </source>
</reference>
<organism evidence="2 3">
    <name type="scientific">Halarsenatibacter silvermanii</name>
    <dbReference type="NCBI Taxonomy" id="321763"/>
    <lineage>
        <taxon>Bacteria</taxon>
        <taxon>Bacillati</taxon>
        <taxon>Bacillota</taxon>
        <taxon>Clostridia</taxon>
        <taxon>Halanaerobiales</taxon>
        <taxon>Halarsenatibacteraceae</taxon>
        <taxon>Halarsenatibacter</taxon>
    </lineage>
</organism>
<protein>
    <submittedName>
        <fullName evidence="2">Rhodanese-related sulfurtransferase</fullName>
    </submittedName>
</protein>
<dbReference type="AlphaFoldDB" id="A0A1G9T765"/>
<keyword evidence="3" id="KW-1185">Reference proteome</keyword>
<dbReference type="GO" id="GO:0004792">
    <property type="term" value="F:thiosulfate-cyanide sulfurtransferase activity"/>
    <property type="evidence" value="ECO:0007669"/>
    <property type="project" value="TreeGrafter"/>
</dbReference>
<dbReference type="PANTHER" id="PTHR44086:SF10">
    <property type="entry name" value="THIOSULFATE SULFURTRANSFERASE_RHODANESE-LIKE DOMAIN-CONTAINING PROTEIN 3"/>
    <property type="match status" value="1"/>
</dbReference>
<dbReference type="InterPro" id="IPR036873">
    <property type="entry name" value="Rhodanese-like_dom_sf"/>
</dbReference>
<keyword evidence="2" id="KW-0808">Transferase</keyword>
<dbReference type="STRING" id="321763.SAMN04488692_1359"/>
<gene>
    <name evidence="2" type="ORF">SAMN04488692_1359</name>
</gene>
<evidence type="ECO:0000313" key="2">
    <source>
        <dbReference type="EMBL" id="SDM43589.1"/>
    </source>
</evidence>
<evidence type="ECO:0000313" key="3">
    <source>
        <dbReference type="Proteomes" id="UP000199476"/>
    </source>
</evidence>
<feature type="domain" description="Rhodanese" evidence="1">
    <location>
        <begin position="46"/>
        <end position="127"/>
    </location>
</feature>
<dbReference type="Pfam" id="PF00581">
    <property type="entry name" value="Rhodanese"/>
    <property type="match status" value="1"/>
</dbReference>
<dbReference type="PROSITE" id="PS50206">
    <property type="entry name" value="RHODANESE_3"/>
    <property type="match status" value="1"/>
</dbReference>
<dbReference type="PANTHER" id="PTHR44086">
    <property type="entry name" value="THIOSULFATE SULFURTRANSFERASE RDL2, MITOCHONDRIAL-RELATED"/>
    <property type="match status" value="1"/>
</dbReference>
<name>A0A1G9T765_9FIRM</name>
<dbReference type="Gene3D" id="3.40.250.10">
    <property type="entry name" value="Rhodanese-like domain"/>
    <property type="match status" value="1"/>
</dbReference>
<proteinExistence type="predicted"/>
<accession>A0A1G9T765</accession>
<dbReference type="EMBL" id="FNGO01000035">
    <property type="protein sequence ID" value="SDM43589.1"/>
    <property type="molecule type" value="Genomic_DNA"/>
</dbReference>
<evidence type="ECO:0000259" key="1">
    <source>
        <dbReference type="PROSITE" id="PS50206"/>
    </source>
</evidence>
<dbReference type="InterPro" id="IPR001763">
    <property type="entry name" value="Rhodanese-like_dom"/>
</dbReference>
<dbReference type="Proteomes" id="UP000199476">
    <property type="component" value="Unassembled WGS sequence"/>
</dbReference>
<dbReference type="SMART" id="SM00450">
    <property type="entry name" value="RHOD"/>
    <property type="match status" value="1"/>
</dbReference>
<dbReference type="CDD" id="cd00158">
    <property type="entry name" value="RHOD"/>
    <property type="match status" value="1"/>
</dbReference>
<dbReference type="SUPFAM" id="SSF52821">
    <property type="entry name" value="Rhodanese/Cell cycle control phosphatase"/>
    <property type="match status" value="1"/>
</dbReference>
<sequence>MKVMAGGTPAWEAHEMPLFGTDATEAELAEDEVDRAIDSDEFTELHEEGAVVIDVRDQDEIDDSGLIENALHMPSGELADDPEAFIDELPEDETETIIVHCAAGVRARDAADDIAELGYEDVYYLDGRIIVHEDGSFSF</sequence>